<evidence type="ECO:0000313" key="9">
    <source>
        <dbReference type="Proteomes" id="UP001212498"/>
    </source>
</evidence>
<organism evidence="8 9">
    <name type="scientific">Nonomuraea ferruginea</name>
    <dbReference type="NCBI Taxonomy" id="46174"/>
    <lineage>
        <taxon>Bacteria</taxon>
        <taxon>Bacillati</taxon>
        <taxon>Actinomycetota</taxon>
        <taxon>Actinomycetes</taxon>
        <taxon>Streptosporangiales</taxon>
        <taxon>Streptosporangiaceae</taxon>
        <taxon>Nonomuraea</taxon>
    </lineage>
</organism>
<evidence type="ECO:0000256" key="4">
    <source>
        <dbReference type="ARBA" id="ARBA00023002"/>
    </source>
</evidence>
<keyword evidence="6 7" id="KW-0503">Monooxygenase</keyword>
<dbReference type="InterPro" id="IPR036396">
    <property type="entry name" value="Cyt_P450_sf"/>
</dbReference>
<dbReference type="SUPFAM" id="SSF48264">
    <property type="entry name" value="Cytochrome P450"/>
    <property type="match status" value="1"/>
</dbReference>
<accession>A0ABT4TCJ3</accession>
<evidence type="ECO:0000256" key="5">
    <source>
        <dbReference type="ARBA" id="ARBA00023004"/>
    </source>
</evidence>
<comment type="caution">
    <text evidence="8">The sequence shown here is derived from an EMBL/GenBank/DDBJ whole genome shotgun (WGS) entry which is preliminary data.</text>
</comment>
<keyword evidence="2 7" id="KW-0349">Heme</keyword>
<dbReference type="RefSeq" id="WP_271280252.1">
    <property type="nucleotide sequence ID" value="NZ_BAABFD010000001.1"/>
</dbReference>
<dbReference type="PRINTS" id="PR00385">
    <property type="entry name" value="P450"/>
</dbReference>
<dbReference type="PRINTS" id="PR00463">
    <property type="entry name" value="EP450I"/>
</dbReference>
<dbReference type="InterPro" id="IPR017972">
    <property type="entry name" value="Cyt_P450_CS"/>
</dbReference>
<dbReference type="InterPro" id="IPR002401">
    <property type="entry name" value="Cyt_P450_E_grp-I"/>
</dbReference>
<dbReference type="Pfam" id="PF00067">
    <property type="entry name" value="p450"/>
    <property type="match status" value="1"/>
</dbReference>
<dbReference type="InterPro" id="IPR001128">
    <property type="entry name" value="Cyt_P450"/>
</dbReference>
<evidence type="ECO:0000256" key="7">
    <source>
        <dbReference type="RuleBase" id="RU000461"/>
    </source>
</evidence>
<dbReference type="PANTHER" id="PTHR24291:SF50">
    <property type="entry name" value="BIFUNCTIONAL ALBAFLAVENONE MONOOXYGENASE_TERPENE SYNTHASE"/>
    <property type="match status" value="1"/>
</dbReference>
<evidence type="ECO:0000313" key="8">
    <source>
        <dbReference type="EMBL" id="MDA0647232.1"/>
    </source>
</evidence>
<dbReference type="InterPro" id="IPR050196">
    <property type="entry name" value="Cytochrome_P450_Monoox"/>
</dbReference>
<protein>
    <submittedName>
        <fullName evidence="8">Cytochrome P450</fullName>
    </submittedName>
</protein>
<sequence length="452" mass="50259">MATGAAPTRTVPFLTRLTKHHRIPVNALEEASVQAGGELVRLHMGPFRPYLVTHPDHVQHVLTQNQTNFVREGMFWDPLAPLLGEGILSDGETWAESRRILQPLFTARYVNSLAEQMAVIINELIEETIVPGRPMDISRGVSAIVHPTIVRLFFGSKISTADIARLVPAYDVAVTAKAVRLVMPFVPEGMPMPGDRAFRRAIKDIDAVVYPRIREARERAREGLDQDSTDVVARLVSSREDVPGEEGDRRIRDDLVAMHGASTETSATALTWVWPVLDAYPGIAAKVYEEIDRVVGGDPVSTSHLPHMPYLRMFVNELLRLYPPGWILPRKAVEADVVGGVEVEAGSTMLLSPYLTHRMPDFWESPTVFDPERFATGWEAGRHRYAYWPFGAGPHVCLGQHLFQMEAPLLIAGILRKYRPVVHVDRPVTPRLASSLRPPPGLTMTLVPAGRS</sequence>
<dbReference type="Gene3D" id="1.10.630.10">
    <property type="entry name" value="Cytochrome P450"/>
    <property type="match status" value="1"/>
</dbReference>
<gene>
    <name evidence="8" type="ORF">OUY24_41960</name>
</gene>
<dbReference type="PANTHER" id="PTHR24291">
    <property type="entry name" value="CYTOCHROME P450 FAMILY 4"/>
    <property type="match status" value="1"/>
</dbReference>
<evidence type="ECO:0000256" key="1">
    <source>
        <dbReference type="ARBA" id="ARBA00010617"/>
    </source>
</evidence>
<evidence type="ECO:0000256" key="2">
    <source>
        <dbReference type="ARBA" id="ARBA00022617"/>
    </source>
</evidence>
<keyword evidence="4 7" id="KW-0560">Oxidoreductase</keyword>
<evidence type="ECO:0000256" key="6">
    <source>
        <dbReference type="ARBA" id="ARBA00023033"/>
    </source>
</evidence>
<proteinExistence type="inferred from homology"/>
<dbReference type="PROSITE" id="PS00086">
    <property type="entry name" value="CYTOCHROME_P450"/>
    <property type="match status" value="1"/>
</dbReference>
<keyword evidence="9" id="KW-1185">Reference proteome</keyword>
<comment type="similarity">
    <text evidence="1 7">Belongs to the cytochrome P450 family.</text>
</comment>
<keyword evidence="3 7" id="KW-0479">Metal-binding</keyword>
<keyword evidence="5 7" id="KW-0408">Iron</keyword>
<reference evidence="8 9" key="1">
    <citation type="submission" date="2022-11" db="EMBL/GenBank/DDBJ databases">
        <title>Nonomuraea corallina sp. nov., a new species of the genus Nonomuraea isolated from sea side sediment in Thai sea.</title>
        <authorList>
            <person name="Ngamcharungchit C."/>
            <person name="Matsumoto A."/>
            <person name="Suriyachadkun C."/>
            <person name="Panbangred W."/>
            <person name="Inahashi Y."/>
            <person name="Intra B."/>
        </authorList>
    </citation>
    <scope>NUCLEOTIDE SEQUENCE [LARGE SCALE GENOMIC DNA]</scope>
    <source>
        <strain evidence="8 9">DSM 43553</strain>
    </source>
</reference>
<dbReference type="EMBL" id="JAPNUD010000268">
    <property type="protein sequence ID" value="MDA0647232.1"/>
    <property type="molecule type" value="Genomic_DNA"/>
</dbReference>
<name>A0ABT4TCJ3_9ACTN</name>
<dbReference type="Proteomes" id="UP001212498">
    <property type="component" value="Unassembled WGS sequence"/>
</dbReference>
<evidence type="ECO:0000256" key="3">
    <source>
        <dbReference type="ARBA" id="ARBA00022723"/>
    </source>
</evidence>